<reference evidence="1 2" key="1">
    <citation type="journal article" date="2016" name="Nat. Commun.">
        <title>Thousands of microbial genomes shed light on interconnected biogeochemical processes in an aquifer system.</title>
        <authorList>
            <person name="Anantharaman K."/>
            <person name="Brown C.T."/>
            <person name="Hug L.A."/>
            <person name="Sharon I."/>
            <person name="Castelle C.J."/>
            <person name="Probst A.J."/>
            <person name="Thomas B.C."/>
            <person name="Singh A."/>
            <person name="Wilkins M.J."/>
            <person name="Karaoz U."/>
            <person name="Brodie E.L."/>
            <person name="Williams K.H."/>
            <person name="Hubbard S.S."/>
            <person name="Banfield J.F."/>
        </authorList>
    </citation>
    <scope>NUCLEOTIDE SEQUENCE [LARGE SCALE GENOMIC DNA]</scope>
</reference>
<dbReference type="EMBL" id="MGGE01000040">
    <property type="protein sequence ID" value="OGM20528.1"/>
    <property type="molecule type" value="Genomic_DNA"/>
</dbReference>
<dbReference type="AlphaFoldDB" id="A0A1F7Y1I9"/>
<protein>
    <submittedName>
        <fullName evidence="1">Uncharacterized protein</fullName>
    </submittedName>
</protein>
<accession>A0A1F7Y1I9</accession>
<proteinExistence type="predicted"/>
<evidence type="ECO:0000313" key="2">
    <source>
        <dbReference type="Proteomes" id="UP000178419"/>
    </source>
</evidence>
<organism evidence="1 2">
    <name type="scientific">Candidatus Woesebacteria bacterium RIFCSPHIGHO2_01_FULL_38_9</name>
    <dbReference type="NCBI Taxonomy" id="1802492"/>
    <lineage>
        <taxon>Bacteria</taxon>
        <taxon>Candidatus Woeseibacteriota</taxon>
    </lineage>
</organism>
<comment type="caution">
    <text evidence="1">The sequence shown here is derived from an EMBL/GenBank/DDBJ whole genome shotgun (WGS) entry which is preliminary data.</text>
</comment>
<evidence type="ECO:0000313" key="1">
    <source>
        <dbReference type="EMBL" id="OGM20528.1"/>
    </source>
</evidence>
<name>A0A1F7Y1I9_9BACT</name>
<gene>
    <name evidence="1" type="ORF">A2714_04020</name>
</gene>
<sequence>MGIETEEQLYRFIAKEEKQIDYRHLNRINETAVACGDPLIQSRAAWRLVGGVVKLHLNGFLLPYVSKREGKGGVLEGHLACGWMFTQGYQTYEAQSGLIVAAREEVQDLNKQFGTSFVIPEPHRHGSAAPFMIDSDLYR</sequence>
<dbReference type="Proteomes" id="UP000178419">
    <property type="component" value="Unassembled WGS sequence"/>
</dbReference>